<dbReference type="RefSeq" id="WP_229209747.1">
    <property type="nucleotide sequence ID" value="NZ_FNXY01000008.1"/>
</dbReference>
<evidence type="ECO:0000313" key="3">
    <source>
        <dbReference type="Proteomes" id="UP000199532"/>
    </source>
</evidence>
<dbReference type="STRING" id="408657.SAMN04487995_4756"/>
<feature type="transmembrane region" description="Helical" evidence="1">
    <location>
        <begin position="316"/>
        <end position="335"/>
    </location>
</feature>
<feature type="transmembrane region" description="Helical" evidence="1">
    <location>
        <begin position="250"/>
        <end position="268"/>
    </location>
</feature>
<accession>A0A1H6YWX8</accession>
<feature type="transmembrane region" description="Helical" evidence="1">
    <location>
        <begin position="131"/>
        <end position="153"/>
    </location>
</feature>
<reference evidence="2 3" key="1">
    <citation type="submission" date="2016-10" db="EMBL/GenBank/DDBJ databases">
        <authorList>
            <person name="de Groot N.N."/>
        </authorList>
    </citation>
    <scope>NUCLEOTIDE SEQUENCE [LARGE SCALE GENOMIC DNA]</scope>
    <source>
        <strain evidence="2 3">DSM 19938</strain>
    </source>
</reference>
<sequence>MIKEANLDTPELASFISYLIITNRHDIDGILNKVYLEKDSHDTPLRKRIINAMELDKKDAAVLNNAIQNWQESGKVTPELADELRNSYQLRNSNVDTITWYAFISAVSCGLLAFGALVIDEKWIELLRNKWGFSETVVGIGFSLVAVLFVILAKRRKLKYPTAKASNETYTITIILSVAIAIAYWTRSFAYFEGNYARPLLIAAVVYFATAAYLNSQLLWTVMLLSIAGWWGAQTYFWTGGSYRFAGMNYPLNMTVFGLIIWSLSWVVDKINLLKSFTPVTYSIGLFLFLLAAWTLSIFGNYDDLDRWTAIRQGTLWYWAVGYTIVLGALTAYAFQTKNDVLRDMCLVFFLLNIYTRYFEYFWDRTNKGIFFAILAVSFWFVGKKAEQWRNREKKLA</sequence>
<feature type="transmembrane region" description="Helical" evidence="1">
    <location>
        <begin position="165"/>
        <end position="184"/>
    </location>
</feature>
<feature type="transmembrane region" description="Helical" evidence="1">
    <location>
        <begin position="98"/>
        <end position="119"/>
    </location>
</feature>
<feature type="transmembrane region" description="Helical" evidence="1">
    <location>
        <begin position="280"/>
        <end position="300"/>
    </location>
</feature>
<name>A0A1H6YWX8_9BACT</name>
<keyword evidence="1" id="KW-0812">Transmembrane</keyword>
<feature type="transmembrane region" description="Helical" evidence="1">
    <location>
        <begin position="196"/>
        <end position="214"/>
    </location>
</feature>
<organism evidence="2 3">
    <name type="scientific">Dyadobacter koreensis</name>
    <dbReference type="NCBI Taxonomy" id="408657"/>
    <lineage>
        <taxon>Bacteria</taxon>
        <taxon>Pseudomonadati</taxon>
        <taxon>Bacteroidota</taxon>
        <taxon>Cytophagia</taxon>
        <taxon>Cytophagales</taxon>
        <taxon>Spirosomataceae</taxon>
        <taxon>Dyadobacter</taxon>
    </lineage>
</organism>
<protein>
    <recommendedName>
        <fullName evidence="4">DUF2157 domain-containing protein</fullName>
    </recommendedName>
</protein>
<dbReference type="EMBL" id="FNXY01000008">
    <property type="protein sequence ID" value="SEJ45739.1"/>
    <property type="molecule type" value="Genomic_DNA"/>
</dbReference>
<evidence type="ECO:0000256" key="1">
    <source>
        <dbReference type="SAM" id="Phobius"/>
    </source>
</evidence>
<evidence type="ECO:0000313" key="2">
    <source>
        <dbReference type="EMBL" id="SEJ45739.1"/>
    </source>
</evidence>
<proteinExistence type="predicted"/>
<keyword evidence="1" id="KW-1133">Transmembrane helix</keyword>
<keyword evidence="1" id="KW-0472">Membrane</keyword>
<evidence type="ECO:0008006" key="4">
    <source>
        <dbReference type="Google" id="ProtNLM"/>
    </source>
</evidence>
<gene>
    <name evidence="2" type="ORF">SAMN04487995_4756</name>
</gene>
<dbReference type="Proteomes" id="UP000199532">
    <property type="component" value="Unassembled WGS sequence"/>
</dbReference>
<dbReference type="AlphaFoldDB" id="A0A1H6YWX8"/>
<keyword evidence="3" id="KW-1185">Reference proteome</keyword>
<feature type="transmembrane region" description="Helical" evidence="1">
    <location>
        <begin position="369"/>
        <end position="386"/>
    </location>
</feature>